<dbReference type="InterPro" id="IPR053145">
    <property type="entry name" value="AB_hydrolase_Est10"/>
</dbReference>
<gene>
    <name evidence="2" type="ORF">MM239_04460</name>
</gene>
<evidence type="ECO:0000313" key="2">
    <source>
        <dbReference type="EMBL" id="MCH7408636.1"/>
    </source>
</evidence>
<dbReference type="PANTHER" id="PTHR43265:SF1">
    <property type="entry name" value="ESTERASE ESTD"/>
    <property type="match status" value="1"/>
</dbReference>
<evidence type="ECO:0000259" key="1">
    <source>
        <dbReference type="Pfam" id="PF12146"/>
    </source>
</evidence>
<feature type="domain" description="Serine aminopeptidase S33" evidence="1">
    <location>
        <begin position="65"/>
        <end position="312"/>
    </location>
</feature>
<dbReference type="InterPro" id="IPR029058">
    <property type="entry name" value="AB_hydrolase_fold"/>
</dbReference>
<name>A0ABS9UWV9_9BACT</name>
<keyword evidence="2" id="KW-0378">Hydrolase</keyword>
<dbReference type="Gene3D" id="3.40.50.1820">
    <property type="entry name" value="alpha/beta hydrolase"/>
    <property type="match status" value="1"/>
</dbReference>
<dbReference type="EMBL" id="JAKZGP010000007">
    <property type="protein sequence ID" value="MCH7408636.1"/>
    <property type="molecule type" value="Genomic_DNA"/>
</dbReference>
<dbReference type="Pfam" id="PF12146">
    <property type="entry name" value="Hydrolase_4"/>
    <property type="match status" value="1"/>
</dbReference>
<sequence>MKKSITSFLIAFTFIFQAKSQEIFTHERTIEMKATYSEIEISAINDKDNIMLFGSLIMPSDDFSKIIFIVPGSGPDTRHNHPFLTEAFLEKNIAIFRYDERGNGSSTGTYNDYSYTLPMLGRDLQKLVEKLKSIPILEGKIFGILGHSYGGMGILEAIEIGIEPDFLVFLASPIQKHGAFFTHQLENDNPTLKDKFKYNTLEEKVSVVEIINDEIGKNSHLPNQEIRKIAYRKAKEIGYTKRRYNKFSYFSTPYNLEMIKRNFEPIFENLAIPTLYVIGEKDQFISAESETQLLKSIKNSKIKIKVFDRLGHFFKEDPVDIMGAYNMDHEPKEFITNWVRDLEF</sequence>
<dbReference type="Proteomes" id="UP001165489">
    <property type="component" value="Unassembled WGS sequence"/>
</dbReference>
<accession>A0ABS9UWV9</accession>
<reference evidence="2" key="1">
    <citation type="submission" date="2022-03" db="EMBL/GenBank/DDBJ databases">
        <title>De novo assembled genomes of Belliella spp. (Cyclobacteriaceae) strains.</title>
        <authorList>
            <person name="Szabo A."/>
            <person name="Korponai K."/>
            <person name="Felfoldi T."/>
        </authorList>
    </citation>
    <scope>NUCLEOTIDE SEQUENCE</scope>
    <source>
        <strain evidence="2">DSM 111904</strain>
    </source>
</reference>
<dbReference type="SUPFAM" id="SSF53474">
    <property type="entry name" value="alpha/beta-Hydrolases"/>
    <property type="match status" value="1"/>
</dbReference>
<protein>
    <submittedName>
        <fullName evidence="2">Alpha/beta hydrolase</fullName>
    </submittedName>
</protein>
<comment type="caution">
    <text evidence="2">The sequence shown here is derived from an EMBL/GenBank/DDBJ whole genome shotgun (WGS) entry which is preliminary data.</text>
</comment>
<dbReference type="GO" id="GO:0016787">
    <property type="term" value="F:hydrolase activity"/>
    <property type="evidence" value="ECO:0007669"/>
    <property type="project" value="UniProtKB-KW"/>
</dbReference>
<dbReference type="InterPro" id="IPR022742">
    <property type="entry name" value="Hydrolase_4"/>
</dbReference>
<organism evidence="2 3">
    <name type="scientific">Belliella filtrata</name>
    <dbReference type="NCBI Taxonomy" id="2923435"/>
    <lineage>
        <taxon>Bacteria</taxon>
        <taxon>Pseudomonadati</taxon>
        <taxon>Bacteroidota</taxon>
        <taxon>Cytophagia</taxon>
        <taxon>Cytophagales</taxon>
        <taxon>Cyclobacteriaceae</taxon>
        <taxon>Belliella</taxon>
    </lineage>
</organism>
<proteinExistence type="predicted"/>
<dbReference type="RefSeq" id="WP_241346948.1">
    <property type="nucleotide sequence ID" value="NZ_JAKZGP010000007.1"/>
</dbReference>
<dbReference type="PANTHER" id="PTHR43265">
    <property type="entry name" value="ESTERASE ESTD"/>
    <property type="match status" value="1"/>
</dbReference>
<evidence type="ECO:0000313" key="3">
    <source>
        <dbReference type="Proteomes" id="UP001165489"/>
    </source>
</evidence>
<keyword evidence="3" id="KW-1185">Reference proteome</keyword>